<dbReference type="RefSeq" id="WP_207295640.1">
    <property type="nucleotide sequence ID" value="NZ_CP071448.1"/>
</dbReference>
<reference evidence="1 2" key="1">
    <citation type="submission" date="2021-03" db="EMBL/GenBank/DDBJ databases">
        <title>Flavobacterium kribbensis sp. nov, an endophytic bacteria, isolated from soybean.</title>
        <authorList>
            <person name="Lee J."/>
            <person name="Seo J."/>
        </authorList>
    </citation>
    <scope>NUCLEOTIDE SEQUENCE [LARGE SCALE GENOMIC DNA]</scope>
    <source>
        <strain evidence="1 2">BB8</strain>
    </source>
</reference>
<sequence>MAAGRKTDYTATAALWIVFNKYHFGLFSPDSSGNPSAPGSAQKIEAYSGKSSQKINVDIKLRLK</sequence>
<protein>
    <submittedName>
        <fullName evidence="1">Uncharacterized protein</fullName>
    </submittedName>
</protein>
<evidence type="ECO:0000313" key="1">
    <source>
        <dbReference type="EMBL" id="QSW88437.1"/>
    </source>
</evidence>
<proteinExistence type="predicted"/>
<dbReference type="EMBL" id="CP071448">
    <property type="protein sequence ID" value="QSW88437.1"/>
    <property type="molecule type" value="Genomic_DNA"/>
</dbReference>
<dbReference type="Proteomes" id="UP000663440">
    <property type="component" value="Chromosome"/>
</dbReference>
<evidence type="ECO:0000313" key="2">
    <source>
        <dbReference type="Proteomes" id="UP000663440"/>
    </source>
</evidence>
<gene>
    <name evidence="1" type="ORF">J0383_19550</name>
</gene>
<name>A0ABX7QBW1_9FLAO</name>
<accession>A0ABX7QBW1</accession>
<keyword evidence="2" id="KW-1185">Reference proteome</keyword>
<organism evidence="1 2">
    <name type="scientific">Flavobacterium endoglycinae</name>
    <dbReference type="NCBI Taxonomy" id="2816357"/>
    <lineage>
        <taxon>Bacteria</taxon>
        <taxon>Pseudomonadati</taxon>
        <taxon>Bacteroidota</taxon>
        <taxon>Flavobacteriia</taxon>
        <taxon>Flavobacteriales</taxon>
        <taxon>Flavobacteriaceae</taxon>
        <taxon>Flavobacterium</taxon>
    </lineage>
</organism>